<dbReference type="Proteomes" id="UP000186547">
    <property type="component" value="Chromosome"/>
</dbReference>
<evidence type="ECO:0000313" key="2">
    <source>
        <dbReference type="Proteomes" id="UP000186547"/>
    </source>
</evidence>
<protein>
    <submittedName>
        <fullName evidence="1">Uncharacterized protein</fullName>
    </submittedName>
</protein>
<evidence type="ECO:0000313" key="1">
    <source>
        <dbReference type="EMBL" id="APW99966.1"/>
    </source>
</evidence>
<accession>A0A1P8LVW5</accession>
<dbReference type="AlphaFoldDB" id="A0A1P8LVW5"/>
<name>A0A1P8LVW5_NATLA</name>
<dbReference type="RefSeq" id="WP_010546883.1">
    <property type="nucleotide sequence ID" value="NZ_CP019285.1"/>
</dbReference>
<proteinExistence type="predicted"/>
<reference evidence="1 2" key="1">
    <citation type="journal article" date="2011" name="J. Bacteriol.">
        <title>Genome sequence of Halobiforma lacisalsi AJ5, an extremely halophilic archaeon which harbors a bop gene.</title>
        <authorList>
            <person name="Jiang X."/>
            <person name="Wang S."/>
            <person name="Cheng H."/>
            <person name="Huo Y."/>
            <person name="Zhang X."/>
            <person name="Zhu X."/>
            <person name="Han X."/>
            <person name="Ni P."/>
            <person name="Wu M."/>
        </authorList>
    </citation>
    <scope>NUCLEOTIDE SEQUENCE [LARGE SCALE GENOMIC DNA]</scope>
    <source>
        <strain evidence="1 2">AJ5</strain>
    </source>
</reference>
<gene>
    <name evidence="1" type="ORF">CHINAEXTREME_20310</name>
</gene>
<dbReference type="EMBL" id="CP019285">
    <property type="protein sequence ID" value="APW99966.1"/>
    <property type="molecule type" value="Genomic_DNA"/>
</dbReference>
<dbReference type="KEGG" id="hlc:CHINAEXTREME20310"/>
<organism evidence="1 2">
    <name type="scientific">Natronobacterium lacisalsi AJ5</name>
    <dbReference type="NCBI Taxonomy" id="358396"/>
    <lineage>
        <taxon>Archaea</taxon>
        <taxon>Methanobacteriati</taxon>
        <taxon>Methanobacteriota</taxon>
        <taxon>Stenosarchaea group</taxon>
        <taxon>Halobacteria</taxon>
        <taxon>Halobacteriales</taxon>
        <taxon>Natrialbaceae</taxon>
        <taxon>Natronobacterium</taxon>
    </lineage>
</organism>
<dbReference type="GeneID" id="30923520"/>
<sequence>MTDGEPLVTEQDFAATYDGGAYSDAYEAVKQYRRATSYAFRNDVKSGATASALDLPRGRLRTWIDDGGSPDVVRGLETAREYGWLEVTYDESEFTGLNTLVANVFSGGSIADQHYQPAFALNHLGEESHVIDALEVAGVDYEIVDERDGRGDEVRPTTDGSVLGRVLAVLGAPVGPKVDQRLELPTYLENAPADTRETFVYSYLENRAVERDGKATLTIREDRNRSYLEELTDLIESVADAPVRLGDRDIVISAEASRNLGTVR</sequence>